<dbReference type="GO" id="GO:0016020">
    <property type="term" value="C:membrane"/>
    <property type="evidence" value="ECO:0007669"/>
    <property type="project" value="UniProtKB-SubCell"/>
</dbReference>
<keyword evidence="8" id="KW-1185">Reference proteome</keyword>
<feature type="transmembrane region" description="Helical" evidence="5">
    <location>
        <begin position="320"/>
        <end position="341"/>
    </location>
</feature>
<feature type="transmembrane region" description="Helical" evidence="5">
    <location>
        <begin position="175"/>
        <end position="194"/>
    </location>
</feature>
<feature type="transmembrane region" description="Helical" evidence="5">
    <location>
        <begin position="412"/>
        <end position="437"/>
    </location>
</feature>
<feature type="transmembrane region" description="Helical" evidence="5">
    <location>
        <begin position="57"/>
        <end position="75"/>
    </location>
</feature>
<feature type="transmembrane region" description="Helical" evidence="5">
    <location>
        <begin position="457"/>
        <end position="481"/>
    </location>
</feature>
<evidence type="ECO:0000313" key="8">
    <source>
        <dbReference type="Proteomes" id="UP001218218"/>
    </source>
</evidence>
<dbReference type="SUPFAM" id="SSF103473">
    <property type="entry name" value="MFS general substrate transporter"/>
    <property type="match status" value="1"/>
</dbReference>
<accession>A0AAD7AIP7</accession>
<proteinExistence type="predicted"/>
<feature type="transmembrane region" description="Helical" evidence="5">
    <location>
        <begin position="82"/>
        <end position="101"/>
    </location>
</feature>
<evidence type="ECO:0000259" key="6">
    <source>
        <dbReference type="PROSITE" id="PS50850"/>
    </source>
</evidence>
<dbReference type="Pfam" id="PF07690">
    <property type="entry name" value="MFS_1"/>
    <property type="match status" value="1"/>
</dbReference>
<keyword evidence="2 5" id="KW-0812">Transmembrane</keyword>
<dbReference type="EMBL" id="JARIHO010000006">
    <property type="protein sequence ID" value="KAJ7359135.1"/>
    <property type="molecule type" value="Genomic_DNA"/>
</dbReference>
<dbReference type="PANTHER" id="PTHR42718:SF10">
    <property type="entry name" value="TRANSPORTER, PUTATIVE (AFU_ORTHOLOGUE AFUA_8G06760)-RELATED"/>
    <property type="match status" value="1"/>
</dbReference>
<reference evidence="7" key="1">
    <citation type="submission" date="2023-03" db="EMBL/GenBank/DDBJ databases">
        <title>Massive genome expansion in bonnet fungi (Mycena s.s.) driven by repeated elements and novel gene families across ecological guilds.</title>
        <authorList>
            <consortium name="Lawrence Berkeley National Laboratory"/>
            <person name="Harder C.B."/>
            <person name="Miyauchi S."/>
            <person name="Viragh M."/>
            <person name="Kuo A."/>
            <person name="Thoen E."/>
            <person name="Andreopoulos B."/>
            <person name="Lu D."/>
            <person name="Skrede I."/>
            <person name="Drula E."/>
            <person name="Henrissat B."/>
            <person name="Morin E."/>
            <person name="Kohler A."/>
            <person name="Barry K."/>
            <person name="LaButti K."/>
            <person name="Morin E."/>
            <person name="Salamov A."/>
            <person name="Lipzen A."/>
            <person name="Mereny Z."/>
            <person name="Hegedus B."/>
            <person name="Baldrian P."/>
            <person name="Stursova M."/>
            <person name="Weitz H."/>
            <person name="Taylor A."/>
            <person name="Grigoriev I.V."/>
            <person name="Nagy L.G."/>
            <person name="Martin F."/>
            <person name="Kauserud H."/>
        </authorList>
    </citation>
    <scope>NUCLEOTIDE SEQUENCE</scope>
    <source>
        <strain evidence="7">CBHHK002</strain>
    </source>
</reference>
<evidence type="ECO:0000256" key="2">
    <source>
        <dbReference type="ARBA" id="ARBA00022692"/>
    </source>
</evidence>
<feature type="transmembrane region" description="Helical" evidence="5">
    <location>
        <begin position="206"/>
        <end position="227"/>
    </location>
</feature>
<organism evidence="7 8">
    <name type="scientific">Mycena albidolilacea</name>
    <dbReference type="NCBI Taxonomy" id="1033008"/>
    <lineage>
        <taxon>Eukaryota</taxon>
        <taxon>Fungi</taxon>
        <taxon>Dikarya</taxon>
        <taxon>Basidiomycota</taxon>
        <taxon>Agaricomycotina</taxon>
        <taxon>Agaricomycetes</taxon>
        <taxon>Agaricomycetidae</taxon>
        <taxon>Agaricales</taxon>
        <taxon>Marasmiineae</taxon>
        <taxon>Mycenaceae</taxon>
        <taxon>Mycena</taxon>
    </lineage>
</organism>
<evidence type="ECO:0000256" key="5">
    <source>
        <dbReference type="SAM" id="Phobius"/>
    </source>
</evidence>
<feature type="transmembrane region" description="Helical" evidence="5">
    <location>
        <begin position="107"/>
        <end position="131"/>
    </location>
</feature>
<dbReference type="GO" id="GO:0022857">
    <property type="term" value="F:transmembrane transporter activity"/>
    <property type="evidence" value="ECO:0007669"/>
    <property type="project" value="InterPro"/>
</dbReference>
<keyword evidence="3 5" id="KW-1133">Transmembrane helix</keyword>
<feature type="domain" description="Major facilitator superfamily (MFS) profile" evidence="6">
    <location>
        <begin position="17"/>
        <end position="485"/>
    </location>
</feature>
<feature type="transmembrane region" description="Helical" evidence="5">
    <location>
        <begin position="239"/>
        <end position="258"/>
    </location>
</feature>
<comment type="subcellular location">
    <subcellularLocation>
        <location evidence="1">Membrane</location>
        <topology evidence="1">Multi-pass membrane protein</topology>
    </subcellularLocation>
</comment>
<feature type="transmembrane region" description="Helical" evidence="5">
    <location>
        <begin position="283"/>
        <end position="308"/>
    </location>
</feature>
<feature type="transmembrane region" description="Helical" evidence="5">
    <location>
        <begin position="12"/>
        <end position="37"/>
    </location>
</feature>
<evidence type="ECO:0000256" key="1">
    <source>
        <dbReference type="ARBA" id="ARBA00004141"/>
    </source>
</evidence>
<dbReference type="Proteomes" id="UP001218218">
    <property type="component" value="Unassembled WGS sequence"/>
</dbReference>
<evidence type="ECO:0000256" key="3">
    <source>
        <dbReference type="ARBA" id="ARBA00022989"/>
    </source>
</evidence>
<keyword evidence="4 5" id="KW-0472">Membrane</keyword>
<sequence>MALPSSSNSLRLSELALIISVSGVTTLNVFLSGVLTVALPTIGKDLGFKQSDLQWPLNVYALSYGCLLLFFGRLGDIFGGRIMFLGGSIWFSLWSLAAAFAPTSGAFIGFVAALGVGAAANTPSGIGLLSASFPPGPKRNNAYGVLGAGQPLGFILGLILGGVLTQSRATWRAVFYMQSGLGLVFVILGFLFLAKPPPSGRYYTKGVDWGGAILSAAGIGMLTYSLADSTTAQKGWSTPQIPSLFTGSAVVLALFIFYERYRESRGQSVLLPIQIWKQSGTKLSVVIAIQFFVWWSFNTLSYFLTLYYQQVNQLNPLQTAVRFIPMTVAGVLVNIVAGYVMNRVPGQFLILAGMLGCAIAPLVFALMDVHSSYWQTAFLVMIFIVGADVVYPVGNLHLSSVFDDDSQSLAGALFNVASRLGTSLGLAITSSIATVVSQKHQRSHPTLDTDSPEVLMAGFRAAGWTCFAVALVSLSIAIFGLRGIGVVGRKPESATLESEIQLSLSFL</sequence>
<evidence type="ECO:0000313" key="7">
    <source>
        <dbReference type="EMBL" id="KAJ7359135.1"/>
    </source>
</evidence>
<dbReference type="AlphaFoldDB" id="A0AAD7AIP7"/>
<dbReference type="Gene3D" id="1.20.1250.20">
    <property type="entry name" value="MFS general substrate transporter like domains"/>
    <property type="match status" value="1"/>
</dbReference>
<dbReference type="PROSITE" id="PS50850">
    <property type="entry name" value="MFS"/>
    <property type="match status" value="1"/>
</dbReference>
<feature type="transmembrane region" description="Helical" evidence="5">
    <location>
        <begin position="348"/>
        <end position="367"/>
    </location>
</feature>
<feature type="transmembrane region" description="Helical" evidence="5">
    <location>
        <begin position="143"/>
        <end position="163"/>
    </location>
</feature>
<dbReference type="Gene3D" id="1.20.1720.10">
    <property type="entry name" value="Multidrug resistance protein D"/>
    <property type="match status" value="1"/>
</dbReference>
<dbReference type="PANTHER" id="PTHR42718">
    <property type="entry name" value="MAJOR FACILITATOR SUPERFAMILY MULTIDRUG TRANSPORTER MFSC"/>
    <property type="match status" value="1"/>
</dbReference>
<name>A0AAD7AIP7_9AGAR</name>
<dbReference type="InterPro" id="IPR020846">
    <property type="entry name" value="MFS_dom"/>
</dbReference>
<dbReference type="InterPro" id="IPR011701">
    <property type="entry name" value="MFS"/>
</dbReference>
<protein>
    <submittedName>
        <fullName evidence="7">Major facilitator superfamily domain-containing protein</fullName>
    </submittedName>
</protein>
<feature type="transmembrane region" description="Helical" evidence="5">
    <location>
        <begin position="373"/>
        <end position="391"/>
    </location>
</feature>
<gene>
    <name evidence="7" type="ORF">DFH08DRAFT_921619</name>
</gene>
<dbReference type="InterPro" id="IPR036259">
    <property type="entry name" value="MFS_trans_sf"/>
</dbReference>
<comment type="caution">
    <text evidence="7">The sequence shown here is derived from an EMBL/GenBank/DDBJ whole genome shotgun (WGS) entry which is preliminary data.</text>
</comment>
<evidence type="ECO:0000256" key="4">
    <source>
        <dbReference type="ARBA" id="ARBA00023136"/>
    </source>
</evidence>